<keyword evidence="9" id="KW-1185">Reference proteome</keyword>
<dbReference type="InterPro" id="IPR027329">
    <property type="entry name" value="TPX2_C"/>
</dbReference>
<dbReference type="GO" id="GO:0008017">
    <property type="term" value="F:microtubule binding"/>
    <property type="evidence" value="ECO:0007669"/>
    <property type="project" value="TreeGrafter"/>
</dbReference>
<name>S8C9F0_9LAMI</name>
<dbReference type="GO" id="GO:0060236">
    <property type="term" value="P:regulation of mitotic spindle organization"/>
    <property type="evidence" value="ECO:0007669"/>
    <property type="project" value="InterPro"/>
</dbReference>
<gene>
    <name evidence="8" type="ORF">M569_11229</name>
</gene>
<evidence type="ECO:0000313" key="8">
    <source>
        <dbReference type="EMBL" id="EPS63554.1"/>
    </source>
</evidence>
<evidence type="ECO:0000256" key="4">
    <source>
        <dbReference type="ARBA" id="ARBA00022701"/>
    </source>
</evidence>
<comment type="similarity">
    <text evidence="2">Belongs to the TPX2 family.</text>
</comment>
<dbReference type="GO" id="GO:0090307">
    <property type="term" value="P:mitotic spindle assembly"/>
    <property type="evidence" value="ECO:0007669"/>
    <property type="project" value="TreeGrafter"/>
</dbReference>
<keyword evidence="3" id="KW-0963">Cytoplasm</keyword>
<dbReference type="Proteomes" id="UP000015453">
    <property type="component" value="Unassembled WGS sequence"/>
</dbReference>
<evidence type="ECO:0000256" key="1">
    <source>
        <dbReference type="ARBA" id="ARBA00004245"/>
    </source>
</evidence>
<feature type="non-terminal residue" evidence="8">
    <location>
        <position position="155"/>
    </location>
</feature>
<sequence length="155" mass="18542">PCSLYIQHRGRLKEEEHEKKLREMIEEEEKLRIPIAQGLPWTTDEPERLVKPKAKETTRPIELILHTDVRAVERADFDSQVAKKMTIIEAYRMEMERQHKLEEEEEIKRMRKEMIPKAQPMPYFDCPFVPSRSTKQPTIPKEPKLSLNQHKRIKC</sequence>
<dbReference type="AlphaFoldDB" id="S8C9F0"/>
<dbReference type="EMBL" id="AUSU01005409">
    <property type="protein sequence ID" value="EPS63554.1"/>
    <property type="molecule type" value="Genomic_DNA"/>
</dbReference>
<dbReference type="GO" id="GO:0030295">
    <property type="term" value="F:protein kinase activator activity"/>
    <property type="evidence" value="ECO:0007669"/>
    <property type="project" value="TreeGrafter"/>
</dbReference>
<dbReference type="InterPro" id="IPR009675">
    <property type="entry name" value="TPX2_fam"/>
</dbReference>
<feature type="region of interest" description="Disordered" evidence="6">
    <location>
        <begin position="125"/>
        <end position="155"/>
    </location>
</feature>
<dbReference type="OrthoDB" id="7677582at2759"/>
<feature type="domain" description="TPX2 C-terminal" evidence="7">
    <location>
        <begin position="65"/>
        <end position="138"/>
    </location>
</feature>
<evidence type="ECO:0000313" key="9">
    <source>
        <dbReference type="Proteomes" id="UP000015453"/>
    </source>
</evidence>
<dbReference type="Pfam" id="PF06886">
    <property type="entry name" value="TPX2"/>
    <property type="match status" value="1"/>
</dbReference>
<dbReference type="GO" id="GO:0005819">
    <property type="term" value="C:spindle"/>
    <property type="evidence" value="ECO:0007669"/>
    <property type="project" value="InterPro"/>
</dbReference>
<organism evidence="8 9">
    <name type="scientific">Genlisea aurea</name>
    <dbReference type="NCBI Taxonomy" id="192259"/>
    <lineage>
        <taxon>Eukaryota</taxon>
        <taxon>Viridiplantae</taxon>
        <taxon>Streptophyta</taxon>
        <taxon>Embryophyta</taxon>
        <taxon>Tracheophyta</taxon>
        <taxon>Spermatophyta</taxon>
        <taxon>Magnoliopsida</taxon>
        <taxon>eudicotyledons</taxon>
        <taxon>Gunneridae</taxon>
        <taxon>Pentapetalae</taxon>
        <taxon>asterids</taxon>
        <taxon>lamiids</taxon>
        <taxon>Lamiales</taxon>
        <taxon>Lentibulariaceae</taxon>
        <taxon>Genlisea</taxon>
    </lineage>
</organism>
<evidence type="ECO:0000259" key="7">
    <source>
        <dbReference type="Pfam" id="PF06886"/>
    </source>
</evidence>
<feature type="non-terminal residue" evidence="8">
    <location>
        <position position="1"/>
    </location>
</feature>
<keyword evidence="4" id="KW-0493">Microtubule</keyword>
<comment type="subcellular location">
    <subcellularLocation>
        <location evidence="1">Cytoplasm</location>
        <location evidence="1">Cytoskeleton</location>
    </subcellularLocation>
</comment>
<evidence type="ECO:0000256" key="6">
    <source>
        <dbReference type="SAM" id="MobiDB-lite"/>
    </source>
</evidence>
<comment type="caution">
    <text evidence="8">The sequence shown here is derived from an EMBL/GenBank/DDBJ whole genome shotgun (WGS) entry which is preliminary data.</text>
</comment>
<protein>
    <recommendedName>
        <fullName evidence="7">TPX2 C-terminal domain-containing protein</fullName>
    </recommendedName>
</protein>
<accession>S8C9F0</accession>
<keyword evidence="5" id="KW-0206">Cytoskeleton</keyword>
<reference evidence="8 9" key="1">
    <citation type="journal article" date="2013" name="BMC Genomics">
        <title>The miniature genome of a carnivorous plant Genlisea aurea contains a low number of genes and short non-coding sequences.</title>
        <authorList>
            <person name="Leushkin E.V."/>
            <person name="Sutormin R.A."/>
            <person name="Nabieva E.R."/>
            <person name="Penin A.A."/>
            <person name="Kondrashov A.S."/>
            <person name="Logacheva M.D."/>
        </authorList>
    </citation>
    <scope>NUCLEOTIDE SEQUENCE [LARGE SCALE GENOMIC DNA]</scope>
</reference>
<dbReference type="PANTHER" id="PTHR14326">
    <property type="entry name" value="TARGETING PROTEIN FOR XKLP2"/>
    <property type="match status" value="1"/>
</dbReference>
<dbReference type="GO" id="GO:0005880">
    <property type="term" value="C:nuclear microtubule"/>
    <property type="evidence" value="ECO:0007669"/>
    <property type="project" value="TreeGrafter"/>
</dbReference>
<evidence type="ECO:0000256" key="3">
    <source>
        <dbReference type="ARBA" id="ARBA00022490"/>
    </source>
</evidence>
<evidence type="ECO:0000256" key="2">
    <source>
        <dbReference type="ARBA" id="ARBA00005885"/>
    </source>
</evidence>
<proteinExistence type="inferred from homology"/>
<dbReference type="PANTHER" id="PTHR14326:SF58">
    <property type="entry name" value="TPX2 (TARGETING PROTEIN FOR XKLP2) PROTEIN FAMILY"/>
    <property type="match status" value="1"/>
</dbReference>
<evidence type="ECO:0000256" key="5">
    <source>
        <dbReference type="ARBA" id="ARBA00023212"/>
    </source>
</evidence>